<protein>
    <submittedName>
        <fullName evidence="10">Uncharacterized protein</fullName>
    </submittedName>
</protein>
<evidence type="ECO:0000256" key="4">
    <source>
        <dbReference type="ARBA" id="ARBA00022722"/>
    </source>
</evidence>
<dbReference type="GO" id="GO:0046872">
    <property type="term" value="F:metal ion binding"/>
    <property type="evidence" value="ECO:0007669"/>
    <property type="project" value="UniProtKB-KW"/>
</dbReference>
<dbReference type="InterPro" id="IPR045249">
    <property type="entry name" value="HARBI1-like"/>
</dbReference>
<evidence type="ECO:0000313" key="11">
    <source>
        <dbReference type="Proteomes" id="UP000327044"/>
    </source>
</evidence>
<gene>
    <name evidence="10" type="ORF">PPYR_02062</name>
</gene>
<dbReference type="GO" id="GO:0005634">
    <property type="term" value="C:nucleus"/>
    <property type="evidence" value="ECO:0007669"/>
    <property type="project" value="UniProtKB-SubCell"/>
</dbReference>
<dbReference type="InParanoid" id="A0A5N4B663"/>
<evidence type="ECO:0000256" key="6">
    <source>
        <dbReference type="ARBA" id="ARBA00022801"/>
    </source>
</evidence>
<organism evidence="10 11">
    <name type="scientific">Photinus pyralis</name>
    <name type="common">Common eastern firefly</name>
    <name type="synonym">Lampyris pyralis</name>
    <dbReference type="NCBI Taxonomy" id="7054"/>
    <lineage>
        <taxon>Eukaryota</taxon>
        <taxon>Metazoa</taxon>
        <taxon>Ecdysozoa</taxon>
        <taxon>Arthropoda</taxon>
        <taxon>Hexapoda</taxon>
        <taxon>Insecta</taxon>
        <taxon>Pterygota</taxon>
        <taxon>Neoptera</taxon>
        <taxon>Endopterygota</taxon>
        <taxon>Coleoptera</taxon>
        <taxon>Polyphaga</taxon>
        <taxon>Elateriformia</taxon>
        <taxon>Elateroidea</taxon>
        <taxon>Lampyridae</taxon>
        <taxon>Lampyrinae</taxon>
        <taxon>Photinus</taxon>
    </lineage>
</organism>
<name>A0A5N4B663_PHOPY</name>
<dbReference type="Pfam" id="PF26138">
    <property type="entry name" value="DUF8040"/>
    <property type="match status" value="1"/>
</dbReference>
<evidence type="ECO:0000256" key="5">
    <source>
        <dbReference type="ARBA" id="ARBA00022723"/>
    </source>
</evidence>
<feature type="domain" description="DUF8040" evidence="9">
    <location>
        <begin position="46"/>
        <end position="133"/>
    </location>
</feature>
<keyword evidence="4" id="KW-0540">Nuclease</keyword>
<keyword evidence="11" id="KW-1185">Reference proteome</keyword>
<comment type="cofactor">
    <cofactor evidence="1">
        <name>a divalent metal cation</name>
        <dbReference type="ChEBI" id="CHEBI:60240"/>
    </cofactor>
</comment>
<keyword evidence="6" id="KW-0378">Hydrolase</keyword>
<dbReference type="PANTHER" id="PTHR22930">
    <property type="match status" value="1"/>
</dbReference>
<evidence type="ECO:0000256" key="2">
    <source>
        <dbReference type="ARBA" id="ARBA00004123"/>
    </source>
</evidence>
<reference evidence="10 11" key="1">
    <citation type="journal article" date="2018" name="Elife">
        <title>Firefly genomes illuminate parallel origins of bioluminescence in beetles.</title>
        <authorList>
            <person name="Fallon T.R."/>
            <person name="Lower S.E."/>
            <person name="Chang C.H."/>
            <person name="Bessho-Uehara M."/>
            <person name="Martin G.J."/>
            <person name="Bewick A.J."/>
            <person name="Behringer M."/>
            <person name="Debat H.J."/>
            <person name="Wong I."/>
            <person name="Day J.C."/>
            <person name="Suvorov A."/>
            <person name="Silva C.J."/>
            <person name="Stanger-Hall K.F."/>
            <person name="Hall D.W."/>
            <person name="Schmitz R.J."/>
            <person name="Nelson D.R."/>
            <person name="Lewis S.M."/>
            <person name="Shigenobu S."/>
            <person name="Bybee S.M."/>
            <person name="Larracuente A.M."/>
            <person name="Oba Y."/>
            <person name="Weng J.K."/>
        </authorList>
    </citation>
    <scope>NUCLEOTIDE SEQUENCE [LARGE SCALE GENOMIC DNA]</scope>
    <source>
        <strain evidence="10">1611_PpyrPB1</strain>
        <tissue evidence="10">Whole body</tissue>
    </source>
</reference>
<comment type="subcellular location">
    <subcellularLocation>
        <location evidence="2">Nucleus</location>
    </subcellularLocation>
</comment>
<comment type="caution">
    <text evidence="10">The sequence shown here is derived from an EMBL/GenBank/DDBJ whole genome shotgun (WGS) entry which is preliminary data.</text>
</comment>
<keyword evidence="5" id="KW-0479">Metal-binding</keyword>
<sequence>MDLLPVIINLLEGPETSGSSSESSTDSEVEEYARIVRIEGYIERVVVNYSETTFKSHFRMHKLIVYQLASRLENSGFIPVHEHGKMKISSEKAMLMTLWYLGNTESFRQVSDRFDVSLSSAHRVIERVLNCILSLRTEYIKWPTQEETEVISKAFATKFGSQNVIGAIDGCHVRIRRPKNDQDSYINKKGYFSLLIQGTVNSFRQFIDVYCGEPGSLHDARLLRRSSLYSKAENNVNFFGNKYLLGDSAYPSLSWLVPPFKDNGALSNNQKVFNFKHSSTRIIVEHVFGLLKGRFRRLQHLENLNINICVKIMMACCVLHNICESKHDNTVIEPYDISSDVNSEIPLQSDVKNVTRHRREQIFEEMFS</sequence>
<evidence type="ECO:0000313" key="10">
    <source>
        <dbReference type="EMBL" id="KAB0805092.1"/>
    </source>
</evidence>
<evidence type="ECO:0000256" key="3">
    <source>
        <dbReference type="ARBA" id="ARBA00006958"/>
    </source>
</evidence>
<evidence type="ECO:0000259" key="9">
    <source>
        <dbReference type="Pfam" id="PF26138"/>
    </source>
</evidence>
<dbReference type="Pfam" id="PF13359">
    <property type="entry name" value="DDE_Tnp_4"/>
    <property type="match status" value="1"/>
</dbReference>
<dbReference type="InterPro" id="IPR058353">
    <property type="entry name" value="DUF8040"/>
</dbReference>
<dbReference type="AlphaFoldDB" id="A0A5N4B663"/>
<evidence type="ECO:0000259" key="8">
    <source>
        <dbReference type="Pfam" id="PF13359"/>
    </source>
</evidence>
<dbReference type="Proteomes" id="UP000327044">
    <property type="component" value="Unassembled WGS sequence"/>
</dbReference>
<dbReference type="GO" id="GO:0016787">
    <property type="term" value="F:hydrolase activity"/>
    <property type="evidence" value="ECO:0007669"/>
    <property type="project" value="UniProtKB-KW"/>
</dbReference>
<dbReference type="EMBL" id="VVIM01000001">
    <property type="protein sequence ID" value="KAB0805092.1"/>
    <property type="molecule type" value="Genomic_DNA"/>
</dbReference>
<feature type="domain" description="DDE Tnp4" evidence="8">
    <location>
        <begin position="168"/>
        <end position="321"/>
    </location>
</feature>
<evidence type="ECO:0000256" key="1">
    <source>
        <dbReference type="ARBA" id="ARBA00001968"/>
    </source>
</evidence>
<evidence type="ECO:0000256" key="7">
    <source>
        <dbReference type="ARBA" id="ARBA00023242"/>
    </source>
</evidence>
<dbReference type="GO" id="GO:0004518">
    <property type="term" value="F:nuclease activity"/>
    <property type="evidence" value="ECO:0007669"/>
    <property type="project" value="UniProtKB-KW"/>
</dbReference>
<comment type="similarity">
    <text evidence="3">Belongs to the HARBI1 family.</text>
</comment>
<accession>A0A5N4B663</accession>
<keyword evidence="7" id="KW-0539">Nucleus</keyword>
<dbReference type="InterPro" id="IPR027806">
    <property type="entry name" value="HARBI1_dom"/>
</dbReference>
<proteinExistence type="inferred from homology"/>
<dbReference type="PANTHER" id="PTHR22930:SF85">
    <property type="entry name" value="GH03217P-RELATED"/>
    <property type="match status" value="1"/>
</dbReference>